<evidence type="ECO:0000256" key="6">
    <source>
        <dbReference type="ARBA" id="ARBA00029321"/>
    </source>
</evidence>
<dbReference type="AlphaFoldDB" id="A0A6N7QTY5"/>
<dbReference type="GO" id="GO:0005829">
    <property type="term" value="C:cytosol"/>
    <property type="evidence" value="ECO:0007669"/>
    <property type="project" value="TreeGrafter"/>
</dbReference>
<dbReference type="Pfam" id="PF00342">
    <property type="entry name" value="PGI"/>
    <property type="match status" value="1"/>
</dbReference>
<comment type="caution">
    <text evidence="9">The sequence shown here is derived from an EMBL/GenBank/DDBJ whole genome shotgun (WGS) entry which is preliminary data.</text>
</comment>
<dbReference type="CDD" id="cd05015">
    <property type="entry name" value="SIS_PGI_1"/>
    <property type="match status" value="1"/>
</dbReference>
<comment type="function">
    <text evidence="7">Catalyzes the reversible isomerization of glucose-6-phosphate to fructose-6-phosphate.</text>
</comment>
<dbReference type="NCBIfam" id="NF001211">
    <property type="entry name" value="PRK00179.1"/>
    <property type="match status" value="1"/>
</dbReference>
<dbReference type="GO" id="GO:0006094">
    <property type="term" value="P:gluconeogenesis"/>
    <property type="evidence" value="ECO:0007669"/>
    <property type="project" value="UniProtKB-UniRule"/>
</dbReference>
<keyword evidence="5 7" id="KW-0413">Isomerase</keyword>
<dbReference type="PROSITE" id="PS00174">
    <property type="entry name" value="P_GLUCOSE_ISOMERASE_2"/>
    <property type="match status" value="1"/>
</dbReference>
<comment type="subcellular location">
    <subcellularLocation>
        <location evidence="7">Cytoplasm</location>
    </subcellularLocation>
</comment>
<dbReference type="Gene3D" id="1.10.1390.10">
    <property type="match status" value="1"/>
</dbReference>
<dbReference type="GO" id="GO:0004347">
    <property type="term" value="F:glucose-6-phosphate isomerase activity"/>
    <property type="evidence" value="ECO:0007669"/>
    <property type="project" value="UniProtKB-UniRule"/>
</dbReference>
<dbReference type="GO" id="GO:0051156">
    <property type="term" value="P:glucose 6-phosphate metabolic process"/>
    <property type="evidence" value="ECO:0007669"/>
    <property type="project" value="TreeGrafter"/>
</dbReference>
<dbReference type="GO" id="GO:0048029">
    <property type="term" value="F:monosaccharide binding"/>
    <property type="evidence" value="ECO:0007669"/>
    <property type="project" value="TreeGrafter"/>
</dbReference>
<dbReference type="EC" id="5.3.1.9" evidence="7"/>
<evidence type="ECO:0000256" key="2">
    <source>
        <dbReference type="ARBA" id="ARBA00006604"/>
    </source>
</evidence>
<protein>
    <recommendedName>
        <fullName evidence="7">Glucose-6-phosphate isomerase</fullName>
        <shortName evidence="7">GPI</shortName>
        <ecNumber evidence="7">5.3.1.9</ecNumber>
    </recommendedName>
    <alternativeName>
        <fullName evidence="7">Phosphoglucose isomerase</fullName>
        <shortName evidence="7">PGI</shortName>
    </alternativeName>
    <alternativeName>
        <fullName evidence="7">Phosphohexose isomerase</fullName>
        <shortName evidence="7">PHI</shortName>
    </alternativeName>
</protein>
<dbReference type="HAMAP" id="MF_00473">
    <property type="entry name" value="G6P_isomerase"/>
    <property type="match status" value="1"/>
</dbReference>
<feature type="active site" evidence="7">
    <location>
        <position position="375"/>
    </location>
</feature>
<dbReference type="GO" id="GO:0097367">
    <property type="term" value="F:carbohydrate derivative binding"/>
    <property type="evidence" value="ECO:0007669"/>
    <property type="project" value="InterPro"/>
</dbReference>
<dbReference type="EMBL" id="WJPP01000002">
    <property type="protein sequence ID" value="MRH77787.1"/>
    <property type="molecule type" value="Genomic_DNA"/>
</dbReference>
<dbReference type="UniPathway" id="UPA00109">
    <property type="reaction ID" value="UER00181"/>
</dbReference>
<dbReference type="PANTHER" id="PTHR11469">
    <property type="entry name" value="GLUCOSE-6-PHOSPHATE ISOMERASE"/>
    <property type="match status" value="1"/>
</dbReference>
<comment type="pathway">
    <text evidence="1 7 8">Carbohydrate degradation; glycolysis; D-glyceraldehyde 3-phosphate and glycerone phosphate from D-glucose: step 2/4.</text>
</comment>
<dbReference type="InterPro" id="IPR023096">
    <property type="entry name" value="G6P_Isomerase_C"/>
</dbReference>
<dbReference type="PANTHER" id="PTHR11469:SF1">
    <property type="entry name" value="GLUCOSE-6-PHOSPHATE ISOMERASE"/>
    <property type="match status" value="1"/>
</dbReference>
<dbReference type="InterPro" id="IPR046348">
    <property type="entry name" value="SIS_dom_sf"/>
</dbReference>
<dbReference type="RefSeq" id="WP_153718856.1">
    <property type="nucleotide sequence ID" value="NZ_WJPP01000002.1"/>
</dbReference>
<evidence type="ECO:0000256" key="1">
    <source>
        <dbReference type="ARBA" id="ARBA00004926"/>
    </source>
</evidence>
<comment type="pathway">
    <text evidence="7">Carbohydrate biosynthesis; gluconeogenesis.</text>
</comment>
<keyword evidence="3 7" id="KW-0312">Gluconeogenesis</keyword>
<feature type="active site" evidence="7">
    <location>
        <position position="486"/>
    </location>
</feature>
<dbReference type="PROSITE" id="PS51463">
    <property type="entry name" value="P_GLUCOSE_ISOMERASE_3"/>
    <property type="match status" value="1"/>
</dbReference>
<organism evidence="9 10">
    <name type="scientific">Spiribacter salilacus</name>
    <dbReference type="NCBI Taxonomy" id="2664894"/>
    <lineage>
        <taxon>Bacteria</taxon>
        <taxon>Pseudomonadati</taxon>
        <taxon>Pseudomonadota</taxon>
        <taxon>Gammaproteobacteria</taxon>
        <taxon>Chromatiales</taxon>
        <taxon>Ectothiorhodospiraceae</taxon>
        <taxon>Spiribacter</taxon>
    </lineage>
</organism>
<reference evidence="9 10" key="1">
    <citation type="submission" date="2019-11" db="EMBL/GenBank/DDBJ databases">
        <authorList>
            <person name="Zhang X.Y."/>
        </authorList>
    </citation>
    <scope>NUCLEOTIDE SEQUENCE [LARGE SCALE GENOMIC DNA]</scope>
    <source>
        <strain evidence="9 10">C176</strain>
    </source>
</reference>
<evidence type="ECO:0000256" key="4">
    <source>
        <dbReference type="ARBA" id="ARBA00023152"/>
    </source>
</evidence>
<evidence type="ECO:0000256" key="8">
    <source>
        <dbReference type="RuleBase" id="RU000612"/>
    </source>
</evidence>
<keyword evidence="7" id="KW-0963">Cytoplasm</keyword>
<keyword evidence="10" id="KW-1185">Reference proteome</keyword>
<evidence type="ECO:0000256" key="7">
    <source>
        <dbReference type="HAMAP-Rule" id="MF_00473"/>
    </source>
</evidence>
<evidence type="ECO:0000313" key="10">
    <source>
        <dbReference type="Proteomes" id="UP000433788"/>
    </source>
</evidence>
<sequence>MESLQACQAWQVLAEKREAIAAQSLNALFAADPQRFEHYSVEAAGMLLDFSKQPVDSILMADLVALAEARELPRHRDAMFAGQRVNETEGRAALHTALRAAVQVTLPEVKDARARMATLAKEIRSGAYTSITGEPIKDVINIGIGGSDLGPRLAVDALAPLADGPRIHFVANIDGVEMSRTLAQCDPRSTLVLVASKSFGTSETLANAHEAMAWLRRDLADDAAIARQVIGITADPAHVRSLGLDPASALPLWDWVGGRYSLWSAVGFSVMLAIGPEAFEELLAGASAMDTHFCEAPLARNMPVIQGLLAVLHGSLLGRRSQVVVPYTERLRYLPAYLQQLVMESNGKSVDRAGQAVTVPTAAAIWGQTGTPGQHAFFQALHQGTEVMPVDFIGVAAPVAGERGEPLELAANLFAQSQALMQGNRADSDRPALHCPGNRPSNTLLLHRLDPTTLGALIALYEHRTFVEAVIWGVNPFDQYGVELGKRLARDLRPLLSGGDPSTELDASTAGLVRQFLAWRHG</sequence>
<dbReference type="GO" id="GO:0006096">
    <property type="term" value="P:glycolytic process"/>
    <property type="evidence" value="ECO:0007669"/>
    <property type="project" value="UniProtKB-UniRule"/>
</dbReference>
<evidence type="ECO:0000256" key="5">
    <source>
        <dbReference type="ARBA" id="ARBA00023235"/>
    </source>
</evidence>
<dbReference type="Gene3D" id="3.40.50.10490">
    <property type="entry name" value="Glucose-6-phosphate isomerase like protein, domain 1"/>
    <property type="match status" value="2"/>
</dbReference>
<gene>
    <name evidence="7" type="primary">pgi</name>
    <name evidence="9" type="ORF">GH984_03630</name>
</gene>
<dbReference type="InterPro" id="IPR035476">
    <property type="entry name" value="SIS_PGI_1"/>
</dbReference>
<keyword evidence="4 7" id="KW-0324">Glycolysis</keyword>
<dbReference type="Proteomes" id="UP000433788">
    <property type="component" value="Unassembled WGS sequence"/>
</dbReference>
<name>A0A6N7QTY5_9GAMM</name>
<proteinExistence type="inferred from homology"/>
<dbReference type="CDD" id="cd05016">
    <property type="entry name" value="SIS_PGI_2"/>
    <property type="match status" value="1"/>
</dbReference>
<evidence type="ECO:0000256" key="3">
    <source>
        <dbReference type="ARBA" id="ARBA00022432"/>
    </source>
</evidence>
<comment type="similarity">
    <text evidence="2 7 8">Belongs to the GPI family.</text>
</comment>
<dbReference type="InterPro" id="IPR018189">
    <property type="entry name" value="Phosphoglucose_isomerase_CS"/>
</dbReference>
<comment type="catalytic activity">
    <reaction evidence="6 7 8">
        <text>alpha-D-glucose 6-phosphate = beta-D-fructose 6-phosphate</text>
        <dbReference type="Rhea" id="RHEA:11816"/>
        <dbReference type="ChEBI" id="CHEBI:57634"/>
        <dbReference type="ChEBI" id="CHEBI:58225"/>
        <dbReference type="EC" id="5.3.1.9"/>
    </reaction>
</comment>
<dbReference type="UniPathway" id="UPA00138"/>
<dbReference type="PRINTS" id="PR00662">
    <property type="entry name" value="G6PISOMERASE"/>
</dbReference>
<dbReference type="InterPro" id="IPR035482">
    <property type="entry name" value="SIS_PGI_2"/>
</dbReference>
<dbReference type="PROSITE" id="PS00765">
    <property type="entry name" value="P_GLUCOSE_ISOMERASE_1"/>
    <property type="match status" value="1"/>
</dbReference>
<dbReference type="SUPFAM" id="SSF53697">
    <property type="entry name" value="SIS domain"/>
    <property type="match status" value="1"/>
</dbReference>
<accession>A0A6N7QTY5</accession>
<feature type="active site" description="Proton donor" evidence="7">
    <location>
        <position position="344"/>
    </location>
</feature>
<dbReference type="InterPro" id="IPR001672">
    <property type="entry name" value="G6P_Isomerase"/>
</dbReference>
<evidence type="ECO:0000313" key="9">
    <source>
        <dbReference type="EMBL" id="MRH77787.1"/>
    </source>
</evidence>